<dbReference type="GO" id="GO:0005886">
    <property type="term" value="C:plasma membrane"/>
    <property type="evidence" value="ECO:0007669"/>
    <property type="project" value="UniProtKB-SubCell"/>
</dbReference>
<evidence type="ECO:0000256" key="3">
    <source>
        <dbReference type="ARBA" id="ARBA00022781"/>
    </source>
</evidence>
<evidence type="ECO:0000256" key="6">
    <source>
        <dbReference type="ARBA" id="ARBA00023310"/>
    </source>
</evidence>
<dbReference type="Pfam" id="PF00213">
    <property type="entry name" value="OSCP"/>
    <property type="match status" value="1"/>
</dbReference>
<comment type="similarity">
    <text evidence="7">Belongs to the ATPase delta chain family.</text>
</comment>
<keyword evidence="4 7" id="KW-0406">Ion transport</keyword>
<dbReference type="AlphaFoldDB" id="A0A139LIA5"/>
<evidence type="ECO:0000256" key="1">
    <source>
        <dbReference type="ARBA" id="ARBA00004370"/>
    </source>
</evidence>
<dbReference type="PRINTS" id="PR00125">
    <property type="entry name" value="ATPASEDELTA"/>
</dbReference>
<dbReference type="PANTHER" id="PTHR11910">
    <property type="entry name" value="ATP SYNTHASE DELTA CHAIN"/>
    <property type="match status" value="1"/>
</dbReference>
<dbReference type="NCBIfam" id="NF009964">
    <property type="entry name" value="PRK13429.1-3"/>
    <property type="match status" value="1"/>
</dbReference>
<evidence type="ECO:0000313" key="8">
    <source>
        <dbReference type="EMBL" id="KXT51182.1"/>
    </source>
</evidence>
<gene>
    <name evidence="7" type="primary">atpH</name>
    <name evidence="8" type="ORF">HMPREF2531_02179</name>
</gene>
<keyword evidence="2 7" id="KW-0813">Transport</keyword>
<organism evidence="8">
    <name type="scientific">Bacteroides intestinalis</name>
    <dbReference type="NCBI Taxonomy" id="329854"/>
    <lineage>
        <taxon>Bacteria</taxon>
        <taxon>Pseudomonadati</taxon>
        <taxon>Bacteroidota</taxon>
        <taxon>Bacteroidia</taxon>
        <taxon>Bacteroidales</taxon>
        <taxon>Bacteroidaceae</taxon>
        <taxon>Bacteroides</taxon>
    </lineage>
</organism>
<comment type="function">
    <text evidence="7">F(1)F(0) ATP synthase produces ATP from ADP in the presence of a proton or sodium gradient. F-type ATPases consist of two structural domains, F(1) containing the extramembraneous catalytic core and F(0) containing the membrane proton channel, linked together by a central stalk and a peripheral stalk. During catalysis, ATP synthesis in the catalytic domain of F(1) is coupled via a rotary mechanism of the central stalk subunits to proton translocation.</text>
</comment>
<dbReference type="Gene3D" id="1.10.520.20">
    <property type="entry name" value="N-terminal domain of the delta subunit of the F1F0-ATP synthase"/>
    <property type="match status" value="1"/>
</dbReference>
<dbReference type="InterPro" id="IPR000711">
    <property type="entry name" value="ATPase_OSCP/dsu"/>
</dbReference>
<comment type="subcellular location">
    <subcellularLocation>
        <location evidence="7">Cell membrane</location>
        <topology evidence="7">Peripheral membrane protein</topology>
    </subcellularLocation>
    <subcellularLocation>
        <location evidence="1">Membrane</location>
    </subcellularLocation>
</comment>
<dbReference type="InterPro" id="IPR026015">
    <property type="entry name" value="ATP_synth_OSCP/delta_N_sf"/>
</dbReference>
<keyword evidence="7" id="KW-1003">Cell membrane</keyword>
<keyword evidence="6 7" id="KW-0066">ATP synthesis</keyword>
<keyword evidence="3 7" id="KW-0375">Hydrogen ion transport</keyword>
<reference evidence="8 9" key="1">
    <citation type="submission" date="2016-02" db="EMBL/GenBank/DDBJ databases">
        <authorList>
            <person name="Wen L."/>
            <person name="He K."/>
            <person name="Yang H."/>
        </authorList>
    </citation>
    <scope>NUCLEOTIDE SEQUENCE [LARGE SCALE GENOMIC DNA]</scope>
    <source>
        <strain evidence="8 9">KLE1704</strain>
    </source>
</reference>
<protein>
    <recommendedName>
        <fullName evidence="7">ATP synthase subunit delta</fullName>
    </recommendedName>
    <alternativeName>
        <fullName evidence="7">ATP synthase F(1) sector subunit delta</fullName>
    </alternativeName>
    <alternativeName>
        <fullName evidence="7">F-type ATPase subunit delta</fullName>
        <shortName evidence="7">F-ATPase subunit delta</shortName>
    </alternativeName>
</protein>
<dbReference type="GO" id="GO:0045259">
    <property type="term" value="C:proton-transporting ATP synthase complex"/>
    <property type="evidence" value="ECO:0007669"/>
    <property type="project" value="UniProtKB-KW"/>
</dbReference>
<proteinExistence type="inferred from homology"/>
<name>A0A139LIA5_9BACE</name>
<dbReference type="PATRIC" id="fig|329854.7.peg.2221"/>
<dbReference type="Proteomes" id="UP000070319">
    <property type="component" value="Unassembled WGS sequence"/>
</dbReference>
<accession>A0A139LIA5</accession>
<dbReference type="HAMAP" id="MF_01416">
    <property type="entry name" value="ATP_synth_delta_bact"/>
    <property type="match status" value="1"/>
</dbReference>
<evidence type="ECO:0000313" key="9">
    <source>
        <dbReference type="Proteomes" id="UP000070319"/>
    </source>
</evidence>
<dbReference type="SUPFAM" id="SSF47928">
    <property type="entry name" value="N-terminal domain of the delta subunit of the F1F0-ATP synthase"/>
    <property type="match status" value="1"/>
</dbReference>
<evidence type="ECO:0000256" key="5">
    <source>
        <dbReference type="ARBA" id="ARBA00023136"/>
    </source>
</evidence>
<dbReference type="GO" id="GO:0046933">
    <property type="term" value="F:proton-transporting ATP synthase activity, rotational mechanism"/>
    <property type="evidence" value="ECO:0007669"/>
    <property type="project" value="UniProtKB-UniRule"/>
</dbReference>
<evidence type="ECO:0000256" key="2">
    <source>
        <dbReference type="ARBA" id="ARBA00022448"/>
    </source>
</evidence>
<evidence type="ECO:0000256" key="4">
    <source>
        <dbReference type="ARBA" id="ARBA00023065"/>
    </source>
</evidence>
<evidence type="ECO:0000256" key="7">
    <source>
        <dbReference type="HAMAP-Rule" id="MF_01416"/>
    </source>
</evidence>
<sequence>MDIGIVSMRYAKALIEYAKGTGAEDRVYHELRMLERSFRKHPDLREALDNPILKIKEKFALICTAAAGNGEVSREFSRFITLVLRNRREYYLQYICLTYLDLYRKLKHIGVGKLITSVPVSREVWERIRNSASTLLHAQMELQTEVDPSIEGGFIFDINDFRLDASIATQLKRVKQQFIDKNRRIV</sequence>
<dbReference type="EMBL" id="LTDF01000076">
    <property type="protein sequence ID" value="KXT51182.1"/>
    <property type="molecule type" value="Genomic_DNA"/>
</dbReference>
<comment type="function">
    <text evidence="7">This protein is part of the stalk that links CF(0) to CF(1). It either transmits conformational changes from CF(0) to CF(1) or is implicated in proton conduction.</text>
</comment>
<keyword evidence="7" id="KW-0139">CF(1)</keyword>
<keyword evidence="5 7" id="KW-0472">Membrane</keyword>
<dbReference type="RefSeq" id="WP_022209282.1">
    <property type="nucleotide sequence ID" value="NZ_KQ968692.1"/>
</dbReference>
<dbReference type="NCBIfam" id="TIGR01145">
    <property type="entry name" value="ATP_synt_delta"/>
    <property type="match status" value="1"/>
</dbReference>
<comment type="caution">
    <text evidence="8">The sequence shown here is derived from an EMBL/GenBank/DDBJ whole genome shotgun (WGS) entry which is preliminary data.</text>
</comment>